<keyword evidence="2" id="KW-1185">Reference proteome</keyword>
<dbReference type="RefSeq" id="WP_064542183.1">
    <property type="nucleotide sequence ID" value="NZ_LXEU01000015.1"/>
</dbReference>
<dbReference type="SUPFAM" id="SSF75005">
    <property type="entry name" value="Arabinanase/levansucrase/invertase"/>
    <property type="match status" value="1"/>
</dbReference>
<evidence type="ECO:0000313" key="2">
    <source>
        <dbReference type="Proteomes" id="UP000078386"/>
    </source>
</evidence>
<sequence>MRDDVEALYQRYRSRPQNGSRGKIIFRGVDGLDVYNPTAPFMDEGRWCIAARVERRDSEDSRVRFFLWDGDCHAELLDGMPDFALQDPFVSQVSGQLLFGGVEVDFSTKRGAVRWRTQFFAGPSVSALRPLTTGPWGMKDIRLVELPDKRILVFTRPQGEPGGHGTIGWTIVSRLADLNEESIASATLLSHVEEQYWCGVNEACVLSPGLVGVLAHVARFDEFGNRHYHAARFLFDYQRGISSPMAIIACREDFLAGESKRSDLQDVVFPAGLLAGKSGRRLFCGTSDCEVQWLDIADPFTEEA</sequence>
<dbReference type="Proteomes" id="UP000078386">
    <property type="component" value="Unassembled WGS sequence"/>
</dbReference>
<accession>A0A1B7K6E6</accession>
<dbReference type="Gene3D" id="2.115.10.20">
    <property type="entry name" value="Glycosyl hydrolase domain, family 43"/>
    <property type="match status" value="1"/>
</dbReference>
<comment type="caution">
    <text evidence="1">The sequence shown here is derived from an EMBL/GenBank/DDBJ whole genome shotgun (WGS) entry which is preliminary data.</text>
</comment>
<dbReference type="PANTHER" id="PTHR37036:SF2">
    <property type="entry name" value="DUF1861 FAMILY PROTEIN"/>
    <property type="match status" value="1"/>
</dbReference>
<evidence type="ECO:0008006" key="3">
    <source>
        <dbReference type="Google" id="ProtNLM"/>
    </source>
</evidence>
<dbReference type="EMBL" id="LXEU01000015">
    <property type="protein sequence ID" value="OAT55726.1"/>
    <property type="molecule type" value="Genomic_DNA"/>
</dbReference>
<dbReference type="PATRIC" id="fig|1354264.4.peg.775"/>
<reference evidence="1 2" key="1">
    <citation type="submission" date="2016-04" db="EMBL/GenBank/DDBJ databases">
        <title>ATOL: Assembling a taxonomically balanced genome-scale reconstruction of the evolutionary history of the Enterobacteriaceae.</title>
        <authorList>
            <person name="Plunkett G.III."/>
            <person name="Neeno-Eckwall E.C."/>
            <person name="Glasner J.D."/>
            <person name="Perna N.T."/>
        </authorList>
    </citation>
    <scope>NUCLEOTIDE SEQUENCE [LARGE SCALE GENOMIC DNA]</scope>
    <source>
        <strain evidence="1 2">ATCC 51603</strain>
    </source>
</reference>
<proteinExistence type="predicted"/>
<dbReference type="PANTHER" id="PTHR37036">
    <property type="match status" value="1"/>
</dbReference>
<dbReference type="AlphaFoldDB" id="A0A1B7K6E6"/>
<gene>
    <name evidence="1" type="ORF">M989_00747</name>
</gene>
<protein>
    <recommendedName>
        <fullName evidence="3">DUF1861 family protein</fullName>
    </recommendedName>
</protein>
<organism evidence="1 2">
    <name type="scientific">Kluyvera georgiana ATCC 51603</name>
    <dbReference type="NCBI Taxonomy" id="1354264"/>
    <lineage>
        <taxon>Bacteria</taxon>
        <taxon>Pseudomonadati</taxon>
        <taxon>Pseudomonadota</taxon>
        <taxon>Gammaproteobacteria</taxon>
        <taxon>Enterobacterales</taxon>
        <taxon>Enterobacteriaceae</taxon>
        <taxon>Kluyvera</taxon>
    </lineage>
</organism>
<name>A0A1B7K6E6_9ENTR</name>
<dbReference type="InterPro" id="IPR023296">
    <property type="entry name" value="Glyco_hydro_beta-prop_sf"/>
</dbReference>
<dbReference type="InterPro" id="IPR015045">
    <property type="entry name" value="MPT-1-like_LmxM"/>
</dbReference>
<dbReference type="Pfam" id="PF08950">
    <property type="entry name" value="DUF1861"/>
    <property type="match status" value="1"/>
</dbReference>
<evidence type="ECO:0000313" key="1">
    <source>
        <dbReference type="EMBL" id="OAT55726.1"/>
    </source>
</evidence>